<sequence>MDEANVEKTIELAESITRKRGLIEGIRGDFDAVFIRDVDARRLTKVAVDLQKSMEQSMKKISEKNSEQLIIKLQKLMQAVMKRLQMEFYAILCGSSSLDLEPDGGVVMADLRSIADCTIACGYGKECVSVYTSVRRSVVHEQLHDLRADRFPGANEMKKMEWKVVEEKVKRWIYLVQAAVNEVFRREKLLSRSVFPAEVAELCFRETCGDAAADLLRFPADFGNRARNMSPEKVFRTLDAYEALAALLPTIDSMFSGRTSAAIRSAAAEAAVNLRSAARTMIGRFRAAIQEDSSKPPANGGIHPLARYVMNFLLFLDDYGVLISDDVVRVLDPPRVFSGEDPPAIAWFVVALICKLNGKAATYDDVGLGYLFLANNLNYVVSKIRSSNLKLSVGSEWISGRESELSGSLSKYVESDWTRLISPLDARDPTVEIPREEAGEIFRDFNSHFRETYGKNRYRVIPDPELRTRVRDSLRAATVSPYAEFYDRCAVKYNRVFGSDPIALYTPEDLEYYVRDLFSDPSS</sequence>
<protein>
    <recommendedName>
        <fullName evidence="3">Exocyst subunit Exo70 family protein</fullName>
    </recommendedName>
</protein>
<dbReference type="GO" id="GO:0006887">
    <property type="term" value="P:exocytosis"/>
    <property type="evidence" value="ECO:0007669"/>
    <property type="project" value="UniProtKB-KW"/>
</dbReference>
<accession>S8CJ26</accession>
<keyword evidence="6" id="KW-1185">Reference proteome</keyword>
<comment type="similarity">
    <text evidence="1 3">Belongs to the EXO70 family.</text>
</comment>
<evidence type="ECO:0000256" key="2">
    <source>
        <dbReference type="ARBA" id="ARBA00022448"/>
    </source>
</evidence>
<gene>
    <name evidence="5" type="ORF">M569_10108</name>
</gene>
<dbReference type="Gene3D" id="1.20.1280.170">
    <property type="entry name" value="Exocyst complex component Exo70"/>
    <property type="match status" value="1"/>
</dbReference>
<feature type="domain" description="Exocyst complex subunit Exo70 C-terminal" evidence="4">
    <location>
        <begin position="170"/>
        <end position="514"/>
    </location>
</feature>
<dbReference type="InterPro" id="IPR046364">
    <property type="entry name" value="Exo70_C"/>
</dbReference>
<dbReference type="GO" id="GO:0005546">
    <property type="term" value="F:phosphatidylinositol-4,5-bisphosphate binding"/>
    <property type="evidence" value="ECO:0007669"/>
    <property type="project" value="InterPro"/>
</dbReference>
<organism evidence="5 6">
    <name type="scientific">Genlisea aurea</name>
    <dbReference type="NCBI Taxonomy" id="192259"/>
    <lineage>
        <taxon>Eukaryota</taxon>
        <taxon>Viridiplantae</taxon>
        <taxon>Streptophyta</taxon>
        <taxon>Embryophyta</taxon>
        <taxon>Tracheophyta</taxon>
        <taxon>Spermatophyta</taxon>
        <taxon>Magnoliopsida</taxon>
        <taxon>eudicotyledons</taxon>
        <taxon>Gunneridae</taxon>
        <taxon>Pentapetalae</taxon>
        <taxon>asterids</taxon>
        <taxon>lamiids</taxon>
        <taxon>Lamiales</taxon>
        <taxon>Lentibulariaceae</taxon>
        <taxon>Genlisea</taxon>
    </lineage>
</organism>
<dbReference type="GO" id="GO:0000145">
    <property type="term" value="C:exocyst"/>
    <property type="evidence" value="ECO:0007669"/>
    <property type="project" value="InterPro"/>
</dbReference>
<dbReference type="Proteomes" id="UP000015453">
    <property type="component" value="Unassembled WGS sequence"/>
</dbReference>
<evidence type="ECO:0000256" key="1">
    <source>
        <dbReference type="ARBA" id="ARBA00006756"/>
    </source>
</evidence>
<reference evidence="5 6" key="1">
    <citation type="journal article" date="2013" name="BMC Genomics">
        <title>The miniature genome of a carnivorous plant Genlisea aurea contains a low number of genes and short non-coding sequences.</title>
        <authorList>
            <person name="Leushkin E.V."/>
            <person name="Sutormin R.A."/>
            <person name="Nabieva E.R."/>
            <person name="Penin A.A."/>
            <person name="Kondrashov A.S."/>
            <person name="Logacheva M.D."/>
        </authorList>
    </citation>
    <scope>NUCLEOTIDE SEQUENCE [LARGE SCALE GENOMIC DNA]</scope>
</reference>
<comment type="function">
    <text evidence="3">Component of the exocyst complex.</text>
</comment>
<comment type="caution">
    <text evidence="5">The sequence shown here is derived from an EMBL/GenBank/DDBJ whole genome shotgun (WGS) entry which is preliminary data.</text>
</comment>
<keyword evidence="3" id="KW-0268">Exocytosis</keyword>
<dbReference type="SUPFAM" id="SSF74788">
    <property type="entry name" value="Cullin repeat-like"/>
    <property type="match status" value="1"/>
</dbReference>
<dbReference type="Pfam" id="PF20669">
    <property type="entry name" value="Exo70_N"/>
    <property type="match status" value="1"/>
</dbReference>
<proteinExistence type="inferred from homology"/>
<dbReference type="GO" id="GO:0015031">
    <property type="term" value="P:protein transport"/>
    <property type="evidence" value="ECO:0007669"/>
    <property type="project" value="UniProtKB-KW"/>
</dbReference>
<dbReference type="InterPro" id="IPR004140">
    <property type="entry name" value="Exo70"/>
</dbReference>
<evidence type="ECO:0000313" key="6">
    <source>
        <dbReference type="Proteomes" id="UP000015453"/>
    </source>
</evidence>
<name>S8CJ26_9LAMI</name>
<evidence type="ECO:0000313" key="5">
    <source>
        <dbReference type="EMBL" id="EPS64676.1"/>
    </source>
</evidence>
<dbReference type="InterPro" id="IPR016159">
    <property type="entry name" value="Cullin_repeat-like_dom_sf"/>
</dbReference>
<dbReference type="EMBL" id="AUSU01004677">
    <property type="protein sequence ID" value="EPS64676.1"/>
    <property type="molecule type" value="Genomic_DNA"/>
</dbReference>
<dbReference type="OrthoDB" id="1922221at2759"/>
<dbReference type="PANTHER" id="PTHR12542:SF17">
    <property type="entry name" value="EXOCYST SUBUNIT EXO70 FAMILY PROTEIN"/>
    <property type="match status" value="1"/>
</dbReference>
<dbReference type="PANTHER" id="PTHR12542">
    <property type="entry name" value="EXOCYST COMPLEX PROTEIN EXO70"/>
    <property type="match status" value="1"/>
</dbReference>
<dbReference type="Pfam" id="PF03081">
    <property type="entry name" value="Exo70_C"/>
    <property type="match status" value="1"/>
</dbReference>
<evidence type="ECO:0000259" key="4">
    <source>
        <dbReference type="Pfam" id="PF03081"/>
    </source>
</evidence>
<keyword evidence="2 3" id="KW-0813">Transport</keyword>
<keyword evidence="3" id="KW-0653">Protein transport</keyword>
<evidence type="ECO:0000256" key="3">
    <source>
        <dbReference type="RuleBase" id="RU365026"/>
    </source>
</evidence>
<dbReference type="AlphaFoldDB" id="S8CJ26"/>